<evidence type="ECO:0000256" key="1">
    <source>
        <dbReference type="ARBA" id="ARBA00004604"/>
    </source>
</evidence>
<dbReference type="GO" id="GO:0019843">
    <property type="term" value="F:rRNA binding"/>
    <property type="evidence" value="ECO:0007669"/>
    <property type="project" value="TreeGrafter"/>
</dbReference>
<comment type="subcellular location">
    <subcellularLocation>
        <location evidence="1">Nucleus</location>
        <location evidence="1">Nucleolus</location>
    </subcellularLocation>
</comment>
<dbReference type="Proteomes" id="UP000436088">
    <property type="component" value="Unassembled WGS sequence"/>
</dbReference>
<evidence type="ECO:0000259" key="6">
    <source>
        <dbReference type="Pfam" id="PF08387"/>
    </source>
</evidence>
<comment type="similarity">
    <text evidence="2">Belongs to the RRP17 family.</text>
</comment>
<evidence type="ECO:0000256" key="2">
    <source>
        <dbReference type="ARBA" id="ARBA00007175"/>
    </source>
</evidence>
<evidence type="ECO:0000256" key="3">
    <source>
        <dbReference type="ARBA" id="ARBA00023054"/>
    </source>
</evidence>
<accession>A0A6A2WFW8</accession>
<feature type="domain" description="FBD" evidence="6">
    <location>
        <begin position="157"/>
        <end position="200"/>
    </location>
</feature>
<dbReference type="PANTHER" id="PTHR14577:SF0">
    <property type="entry name" value="NUCLEOLAR PROTEIN 12"/>
    <property type="match status" value="1"/>
</dbReference>
<protein>
    <submittedName>
        <fullName evidence="7">Riboflavin kinase/FMN hydrolase</fullName>
    </submittedName>
</protein>
<reference evidence="7" key="1">
    <citation type="submission" date="2019-09" db="EMBL/GenBank/DDBJ databases">
        <title>Draft genome information of white flower Hibiscus syriacus.</title>
        <authorList>
            <person name="Kim Y.-M."/>
        </authorList>
    </citation>
    <scope>NUCLEOTIDE SEQUENCE [LARGE SCALE GENOMIC DNA]</scope>
    <source>
        <strain evidence="7">YM2019G1</strain>
    </source>
</reference>
<evidence type="ECO:0000256" key="4">
    <source>
        <dbReference type="ARBA" id="ARBA00023242"/>
    </source>
</evidence>
<dbReference type="EMBL" id="VEPZ02001765">
    <property type="protein sequence ID" value="KAE8656551.1"/>
    <property type="molecule type" value="Genomic_DNA"/>
</dbReference>
<keyword evidence="4" id="KW-0539">Nucleus</keyword>
<evidence type="ECO:0000313" key="7">
    <source>
        <dbReference type="EMBL" id="KAE8656551.1"/>
    </source>
</evidence>
<keyword evidence="7" id="KW-0378">Hydrolase</keyword>
<proteinExistence type="inferred from homology"/>
<keyword evidence="7" id="KW-0808">Transferase</keyword>
<dbReference type="GO" id="GO:0005730">
    <property type="term" value="C:nucleolus"/>
    <property type="evidence" value="ECO:0007669"/>
    <property type="project" value="UniProtKB-SubCell"/>
</dbReference>
<dbReference type="InterPro" id="IPR006566">
    <property type="entry name" value="FBD"/>
</dbReference>
<feature type="compositionally biased region" description="Basic residues" evidence="5">
    <location>
        <begin position="16"/>
        <end position="27"/>
    </location>
</feature>
<keyword evidence="8" id="KW-1185">Reference proteome</keyword>
<dbReference type="Pfam" id="PF09805">
    <property type="entry name" value="Nop25"/>
    <property type="match status" value="1"/>
</dbReference>
<dbReference type="GO" id="GO:0016787">
    <property type="term" value="F:hydrolase activity"/>
    <property type="evidence" value="ECO:0007669"/>
    <property type="project" value="UniProtKB-KW"/>
</dbReference>
<dbReference type="GO" id="GO:0016301">
    <property type="term" value="F:kinase activity"/>
    <property type="evidence" value="ECO:0007669"/>
    <property type="project" value="UniProtKB-KW"/>
</dbReference>
<comment type="caution">
    <text evidence="7">The sequence shown here is derived from an EMBL/GenBank/DDBJ whole genome shotgun (WGS) entry which is preliminary data.</text>
</comment>
<gene>
    <name evidence="7" type="ORF">F3Y22_tig00117000pilonHSYRG00308</name>
</gene>
<dbReference type="Pfam" id="PF08387">
    <property type="entry name" value="FBD"/>
    <property type="match status" value="1"/>
</dbReference>
<keyword evidence="7" id="KW-0418">Kinase</keyword>
<sequence length="245" mass="28945">MEEEYEGEAPVQPSKPRGRHIKKRATKNKALSVSFNEKDLRYHYHTHNTSYISTVDRGKKINCELIRDYVTGFHKRKKKRRKEAQKKQEQAERRKKVLSIWEIKGKPSPLSKRHCLVLDTEICEWDIPGIFEFDQSFFDFYEVDGEEFLDSTNWFFKCFLQSLEDIELAGFQQNSSGSQFLVKFMKFLLRRGKVLKKVAIYEQSGALHKSWKFSRPKMKMELENAKRNQIISTLSSCILFNVVSE</sequence>
<keyword evidence="3" id="KW-0175">Coiled coil</keyword>
<name>A0A6A2WFW8_HIBSY</name>
<evidence type="ECO:0000256" key="5">
    <source>
        <dbReference type="SAM" id="MobiDB-lite"/>
    </source>
</evidence>
<dbReference type="AlphaFoldDB" id="A0A6A2WFW8"/>
<dbReference type="InterPro" id="IPR019186">
    <property type="entry name" value="Nucleolar_protein_12"/>
</dbReference>
<evidence type="ECO:0000313" key="8">
    <source>
        <dbReference type="Proteomes" id="UP000436088"/>
    </source>
</evidence>
<dbReference type="PANTHER" id="PTHR14577">
    <property type="entry name" value="NUCLEOLAR PROTEIN 12"/>
    <property type="match status" value="1"/>
</dbReference>
<feature type="region of interest" description="Disordered" evidence="5">
    <location>
        <begin position="1"/>
        <end position="27"/>
    </location>
</feature>
<organism evidence="7 8">
    <name type="scientific">Hibiscus syriacus</name>
    <name type="common">Rose of Sharon</name>
    <dbReference type="NCBI Taxonomy" id="106335"/>
    <lineage>
        <taxon>Eukaryota</taxon>
        <taxon>Viridiplantae</taxon>
        <taxon>Streptophyta</taxon>
        <taxon>Embryophyta</taxon>
        <taxon>Tracheophyta</taxon>
        <taxon>Spermatophyta</taxon>
        <taxon>Magnoliopsida</taxon>
        <taxon>eudicotyledons</taxon>
        <taxon>Gunneridae</taxon>
        <taxon>Pentapetalae</taxon>
        <taxon>rosids</taxon>
        <taxon>malvids</taxon>
        <taxon>Malvales</taxon>
        <taxon>Malvaceae</taxon>
        <taxon>Malvoideae</taxon>
        <taxon>Hibiscus</taxon>
    </lineage>
</organism>